<dbReference type="AlphaFoldDB" id="A0AA89C612"/>
<accession>A0AA89C612</accession>
<evidence type="ECO:0000313" key="2">
    <source>
        <dbReference type="EMBL" id="KAK3101073.1"/>
    </source>
</evidence>
<dbReference type="PANTHER" id="PTHR43591:SF101">
    <property type="entry name" value="METHYLTRANSFERASE-LIKE PROTEIN 27"/>
    <property type="match status" value="1"/>
</dbReference>
<name>A0AA89C612_PINIB</name>
<dbReference type="EMBL" id="VSWD01000005">
    <property type="protein sequence ID" value="KAK3101073.1"/>
    <property type="molecule type" value="Genomic_DNA"/>
</dbReference>
<dbReference type="InterPro" id="IPR029063">
    <property type="entry name" value="SAM-dependent_MTases_sf"/>
</dbReference>
<feature type="domain" description="Methyltransferase" evidence="1">
    <location>
        <begin position="15"/>
        <end position="105"/>
    </location>
</feature>
<reference evidence="2" key="1">
    <citation type="submission" date="2019-08" db="EMBL/GenBank/DDBJ databases">
        <title>The improved chromosome-level genome for the pearl oyster Pinctada fucata martensii using PacBio sequencing and Hi-C.</title>
        <authorList>
            <person name="Zheng Z."/>
        </authorList>
    </citation>
    <scope>NUCLEOTIDE SEQUENCE</scope>
    <source>
        <strain evidence="2">ZZ-2019</strain>
        <tissue evidence="2">Adductor muscle</tissue>
    </source>
</reference>
<dbReference type="SUPFAM" id="SSF53335">
    <property type="entry name" value="S-adenosyl-L-methionine-dependent methyltransferases"/>
    <property type="match status" value="1"/>
</dbReference>
<keyword evidence="3" id="KW-1185">Reference proteome</keyword>
<dbReference type="InterPro" id="IPR041698">
    <property type="entry name" value="Methyltransf_25"/>
</dbReference>
<dbReference type="Pfam" id="PF13649">
    <property type="entry name" value="Methyltransf_25"/>
    <property type="match status" value="1"/>
</dbReference>
<comment type="caution">
    <text evidence="2">The sequence shown here is derived from an EMBL/GenBank/DDBJ whole genome shotgun (WGS) entry which is preliminary data.</text>
</comment>
<dbReference type="PANTHER" id="PTHR43591">
    <property type="entry name" value="METHYLTRANSFERASE"/>
    <property type="match status" value="1"/>
</dbReference>
<proteinExistence type="predicted"/>
<sequence>MASLYSPEQRSNISILDIGAGTGLVASELRKVGFNIIDGLDPSQGMLEKAKQKDVYRNLYCMEISDESLNITKDSYDVITVVGSHGPNHIKSEAIKEMIRLVKQGTFVVFVSFESLSIC</sequence>
<evidence type="ECO:0000259" key="1">
    <source>
        <dbReference type="Pfam" id="PF13649"/>
    </source>
</evidence>
<protein>
    <recommendedName>
        <fullName evidence="1">Methyltransferase domain-containing protein</fullName>
    </recommendedName>
</protein>
<dbReference type="Gene3D" id="3.40.50.150">
    <property type="entry name" value="Vaccinia Virus protein VP39"/>
    <property type="match status" value="1"/>
</dbReference>
<dbReference type="Proteomes" id="UP001186944">
    <property type="component" value="Unassembled WGS sequence"/>
</dbReference>
<dbReference type="CDD" id="cd02440">
    <property type="entry name" value="AdoMet_MTases"/>
    <property type="match status" value="1"/>
</dbReference>
<gene>
    <name evidence="2" type="ORF">FSP39_000742</name>
</gene>
<organism evidence="2 3">
    <name type="scientific">Pinctada imbricata</name>
    <name type="common">Atlantic pearl-oyster</name>
    <name type="synonym">Pinctada martensii</name>
    <dbReference type="NCBI Taxonomy" id="66713"/>
    <lineage>
        <taxon>Eukaryota</taxon>
        <taxon>Metazoa</taxon>
        <taxon>Spiralia</taxon>
        <taxon>Lophotrochozoa</taxon>
        <taxon>Mollusca</taxon>
        <taxon>Bivalvia</taxon>
        <taxon>Autobranchia</taxon>
        <taxon>Pteriomorphia</taxon>
        <taxon>Pterioida</taxon>
        <taxon>Pterioidea</taxon>
        <taxon>Pteriidae</taxon>
        <taxon>Pinctada</taxon>
    </lineage>
</organism>
<evidence type="ECO:0000313" key="3">
    <source>
        <dbReference type="Proteomes" id="UP001186944"/>
    </source>
</evidence>